<feature type="domain" description="Ig-like" evidence="14">
    <location>
        <begin position="137"/>
        <end position="222"/>
    </location>
</feature>
<dbReference type="InterPro" id="IPR013106">
    <property type="entry name" value="Ig_V-set"/>
</dbReference>
<keyword evidence="8" id="KW-0325">Glycoprotein</keyword>
<dbReference type="PANTHER" id="PTHR44888:SF1">
    <property type="entry name" value="HEPACAM FAMILY MEMBER 2"/>
    <property type="match status" value="1"/>
</dbReference>
<dbReference type="Gene3D" id="2.60.40.10">
    <property type="entry name" value="Immunoglobulins"/>
    <property type="match status" value="3"/>
</dbReference>
<dbReference type="InterPro" id="IPR036179">
    <property type="entry name" value="Ig-like_dom_sf"/>
</dbReference>
<dbReference type="GO" id="GO:0072686">
    <property type="term" value="C:mitotic spindle"/>
    <property type="evidence" value="ECO:0007669"/>
    <property type="project" value="Ensembl"/>
</dbReference>
<dbReference type="Pfam" id="PF13927">
    <property type="entry name" value="Ig_3"/>
    <property type="match status" value="1"/>
</dbReference>
<reference evidence="15" key="3">
    <citation type="submission" date="2025-09" db="UniProtKB">
        <authorList>
            <consortium name="Ensembl"/>
        </authorList>
    </citation>
    <scope>IDENTIFICATION</scope>
</reference>
<sequence>PQMASSVFLSFPGTCSGLTVTVPSATVHGVRGQALYLPVTYSFQTPASDVQIIWLFQRPQTTPKYLLGSVNRSVVPDLEYRHKFAMVPPNASLRIQPLHFSDEGTYIVKVNVNMQGNGTVSAHQKILVTVDDPVTKPIVHTHPSSGAVENVGNLTLTCAVAAGTRVTYQWLKDEKPVQASTTHSFSLDHGTLHIAPVTKADIGEFRCLARNSIGERRSEALAPVIYYGPYGLTVNSDRGLRVGEVFTVDLGEAVRFDCSADSNPPNIYLWIQRDDNSTQVIEHGPHLEVASEHLGRSTDYTCCAYNNVTGRRGEARFTVIITSLGLEKVTSKGKSSLAIITGISVFLIVAMSGLFLWSKCRPHKSRCEPESEYGKAQTFSGHEDALTDFGIYEFVAFPEPSTAPRVSDRPICGSEWGPRQEVYGTIYEVIQHVPGRQQQGHSEKLGT</sequence>
<evidence type="ECO:0000256" key="2">
    <source>
        <dbReference type="ARBA" id="ARBA00022490"/>
    </source>
</evidence>
<keyword evidence="9" id="KW-0131">Cell cycle</keyword>
<dbReference type="GO" id="GO:0005813">
    <property type="term" value="C:centrosome"/>
    <property type="evidence" value="ECO:0007669"/>
    <property type="project" value="Ensembl"/>
</dbReference>
<keyword evidence="3 12" id="KW-0812">Transmembrane</keyword>
<dbReference type="SMART" id="SM00408">
    <property type="entry name" value="IGc2"/>
    <property type="match status" value="1"/>
</dbReference>
<evidence type="ECO:0000256" key="10">
    <source>
        <dbReference type="ARBA" id="ARBA00023319"/>
    </source>
</evidence>
<dbReference type="PANTHER" id="PTHR44888">
    <property type="entry name" value="HEPACAM FAMILY MEMBER 2-RELATED"/>
    <property type="match status" value="1"/>
</dbReference>
<evidence type="ECO:0000256" key="11">
    <source>
        <dbReference type="ARBA" id="ARBA00046288"/>
    </source>
</evidence>
<dbReference type="OMA" id="TIDYMCC"/>
<evidence type="ECO:0000256" key="1">
    <source>
        <dbReference type="ARBA" id="ARBA00004496"/>
    </source>
</evidence>
<keyword evidence="2" id="KW-0963">Cytoplasm</keyword>
<dbReference type="GO" id="GO:0005654">
    <property type="term" value="C:nucleoplasm"/>
    <property type="evidence" value="ECO:0007669"/>
    <property type="project" value="Ensembl"/>
</dbReference>
<dbReference type="InterPro" id="IPR052280">
    <property type="entry name" value="HEPACAM_domain"/>
</dbReference>
<dbReference type="GeneTree" id="ENSGT01130000278319"/>
<dbReference type="FunFam" id="2.60.40.10:FF:000483">
    <property type="entry name" value="HEPACAM family member 2 isoform X1"/>
    <property type="match status" value="1"/>
</dbReference>
<evidence type="ECO:0000256" key="13">
    <source>
        <dbReference type="SAM" id="SignalP"/>
    </source>
</evidence>
<reference evidence="15" key="2">
    <citation type="submission" date="2025-08" db="UniProtKB">
        <authorList>
            <consortium name="Ensembl"/>
        </authorList>
    </citation>
    <scope>IDENTIFICATION</scope>
</reference>
<evidence type="ECO:0000256" key="9">
    <source>
        <dbReference type="ARBA" id="ARBA00023306"/>
    </source>
</evidence>
<proteinExistence type="predicted"/>
<dbReference type="InterPro" id="IPR013783">
    <property type="entry name" value="Ig-like_fold"/>
</dbReference>
<evidence type="ECO:0000256" key="3">
    <source>
        <dbReference type="ARBA" id="ARBA00022692"/>
    </source>
</evidence>
<keyword evidence="6 12" id="KW-0472">Membrane</keyword>
<comment type="subcellular location">
    <subcellularLocation>
        <location evidence="1">Cytoplasm</location>
    </subcellularLocation>
    <subcellularLocation>
        <location evidence="11">Endomembrane system</location>
        <topology evidence="11">Single-pass type I membrane protein</topology>
    </subcellularLocation>
</comment>
<name>A0A4X2LQP0_VOMUR</name>
<organism evidence="15 16">
    <name type="scientific">Vombatus ursinus</name>
    <name type="common">Common wombat</name>
    <dbReference type="NCBI Taxonomy" id="29139"/>
    <lineage>
        <taxon>Eukaryota</taxon>
        <taxon>Metazoa</taxon>
        <taxon>Chordata</taxon>
        <taxon>Craniata</taxon>
        <taxon>Vertebrata</taxon>
        <taxon>Euteleostomi</taxon>
        <taxon>Mammalia</taxon>
        <taxon>Metatheria</taxon>
        <taxon>Diprotodontia</taxon>
        <taxon>Vombatidae</taxon>
        <taxon>Vombatus</taxon>
    </lineage>
</organism>
<evidence type="ECO:0000256" key="6">
    <source>
        <dbReference type="ARBA" id="ARBA00023136"/>
    </source>
</evidence>
<evidence type="ECO:0000313" key="16">
    <source>
        <dbReference type="Proteomes" id="UP000314987"/>
    </source>
</evidence>
<keyword evidence="10" id="KW-0393">Immunoglobulin domain</keyword>
<dbReference type="AlphaFoldDB" id="A0A4X2LQP0"/>
<dbReference type="PROSITE" id="PS50835">
    <property type="entry name" value="IG_LIKE"/>
    <property type="match status" value="2"/>
</dbReference>
<evidence type="ECO:0000256" key="8">
    <source>
        <dbReference type="ARBA" id="ARBA00023180"/>
    </source>
</evidence>
<evidence type="ECO:0000259" key="14">
    <source>
        <dbReference type="PROSITE" id="PS50835"/>
    </source>
</evidence>
<feature type="transmembrane region" description="Helical" evidence="12">
    <location>
        <begin position="337"/>
        <end position="357"/>
    </location>
</feature>
<dbReference type="GO" id="GO:0007098">
    <property type="term" value="P:centrosome cycle"/>
    <property type="evidence" value="ECO:0007669"/>
    <property type="project" value="Ensembl"/>
</dbReference>
<keyword evidence="5 12" id="KW-1133">Transmembrane helix</keyword>
<dbReference type="SMART" id="SM00409">
    <property type="entry name" value="IG"/>
    <property type="match status" value="3"/>
</dbReference>
<feature type="signal peptide" evidence="13">
    <location>
        <begin position="1"/>
        <end position="17"/>
    </location>
</feature>
<protein>
    <submittedName>
        <fullName evidence="15">HEPACAM family member 2</fullName>
    </submittedName>
</protein>
<dbReference type="Pfam" id="PF07686">
    <property type="entry name" value="V-set"/>
    <property type="match status" value="1"/>
</dbReference>
<dbReference type="GO" id="GO:0005794">
    <property type="term" value="C:Golgi apparatus"/>
    <property type="evidence" value="ECO:0007669"/>
    <property type="project" value="Ensembl"/>
</dbReference>
<evidence type="ECO:0000256" key="5">
    <source>
        <dbReference type="ARBA" id="ARBA00022989"/>
    </source>
</evidence>
<evidence type="ECO:0000256" key="4">
    <source>
        <dbReference type="ARBA" id="ARBA00022729"/>
    </source>
</evidence>
<keyword evidence="4 13" id="KW-0732">Signal</keyword>
<evidence type="ECO:0000256" key="7">
    <source>
        <dbReference type="ARBA" id="ARBA00023157"/>
    </source>
</evidence>
<dbReference type="Proteomes" id="UP000314987">
    <property type="component" value="Unassembled WGS sequence"/>
</dbReference>
<dbReference type="STRING" id="29139.ENSVURP00010024106"/>
<dbReference type="GO" id="GO:0030496">
    <property type="term" value="C:midbody"/>
    <property type="evidence" value="ECO:0007669"/>
    <property type="project" value="Ensembl"/>
</dbReference>
<accession>A0A4X2LQP0</accession>
<dbReference type="InterPro" id="IPR003599">
    <property type="entry name" value="Ig_sub"/>
</dbReference>
<keyword evidence="7" id="KW-1015">Disulfide bond</keyword>
<keyword evidence="16" id="KW-1185">Reference proteome</keyword>
<reference evidence="16" key="1">
    <citation type="submission" date="2018-12" db="EMBL/GenBank/DDBJ databases">
        <authorList>
            <person name="Yazar S."/>
        </authorList>
    </citation>
    <scope>NUCLEOTIDE SEQUENCE [LARGE SCALE GENOMIC DNA]</scope>
</reference>
<evidence type="ECO:0000313" key="15">
    <source>
        <dbReference type="Ensembl" id="ENSVURP00010024106.1"/>
    </source>
</evidence>
<evidence type="ECO:0000256" key="12">
    <source>
        <dbReference type="SAM" id="Phobius"/>
    </source>
</evidence>
<dbReference type="SUPFAM" id="SSF48726">
    <property type="entry name" value="Immunoglobulin"/>
    <property type="match status" value="3"/>
</dbReference>
<dbReference type="InterPro" id="IPR007110">
    <property type="entry name" value="Ig-like_dom"/>
</dbReference>
<gene>
    <name evidence="15" type="primary">HEPACAM2</name>
</gene>
<dbReference type="Ensembl" id="ENSVURT00010027446.1">
    <property type="protein sequence ID" value="ENSVURP00010024106.1"/>
    <property type="gene ID" value="ENSVURG00010018479.1"/>
</dbReference>
<feature type="chain" id="PRO_5021367071" evidence="13">
    <location>
        <begin position="18"/>
        <end position="447"/>
    </location>
</feature>
<dbReference type="InterPro" id="IPR003598">
    <property type="entry name" value="Ig_sub2"/>
</dbReference>
<feature type="domain" description="Ig-like" evidence="14">
    <location>
        <begin position="223"/>
        <end position="318"/>
    </location>
</feature>